<dbReference type="Proteomes" id="UP001603978">
    <property type="component" value="Unassembled WGS sequence"/>
</dbReference>
<dbReference type="RefSeq" id="WP_393170734.1">
    <property type="nucleotide sequence ID" value="NZ_JBICRM010000019.1"/>
</dbReference>
<accession>A0ABW7AM58</accession>
<evidence type="ECO:0000313" key="2">
    <source>
        <dbReference type="Proteomes" id="UP001603978"/>
    </source>
</evidence>
<protein>
    <submittedName>
        <fullName evidence="1">Uncharacterized protein</fullName>
    </submittedName>
</protein>
<sequence>MLFGALIVAGSLMAAAGVIFVTPQPAPAVQPTSCPEMADP</sequence>
<proteinExistence type="predicted"/>
<name>A0ABW7AM58_9ACTN</name>
<gene>
    <name evidence="1" type="ORF">ACFLIM_28935</name>
</gene>
<dbReference type="EMBL" id="JBICRM010000019">
    <property type="protein sequence ID" value="MFG1707229.1"/>
    <property type="molecule type" value="Genomic_DNA"/>
</dbReference>
<reference evidence="1 2" key="1">
    <citation type="submission" date="2024-10" db="EMBL/GenBank/DDBJ databases">
        <authorList>
            <person name="Topkara A.R."/>
            <person name="Saygin H."/>
        </authorList>
    </citation>
    <scope>NUCLEOTIDE SEQUENCE [LARGE SCALE GENOMIC DNA]</scope>
    <source>
        <strain evidence="1 2">M3C6</strain>
    </source>
</reference>
<keyword evidence="2" id="KW-1185">Reference proteome</keyword>
<comment type="caution">
    <text evidence="1">The sequence shown here is derived from an EMBL/GenBank/DDBJ whole genome shotgun (WGS) entry which is preliminary data.</text>
</comment>
<organism evidence="1 2">
    <name type="scientific">Nonomuraea marmarensis</name>
    <dbReference type="NCBI Taxonomy" id="3351344"/>
    <lineage>
        <taxon>Bacteria</taxon>
        <taxon>Bacillati</taxon>
        <taxon>Actinomycetota</taxon>
        <taxon>Actinomycetes</taxon>
        <taxon>Streptosporangiales</taxon>
        <taxon>Streptosporangiaceae</taxon>
        <taxon>Nonomuraea</taxon>
    </lineage>
</organism>
<evidence type="ECO:0000313" key="1">
    <source>
        <dbReference type="EMBL" id="MFG1707229.1"/>
    </source>
</evidence>